<evidence type="ECO:0000256" key="2">
    <source>
        <dbReference type="ARBA" id="ARBA00007524"/>
    </source>
</evidence>
<feature type="transmembrane region" description="Helical" evidence="6">
    <location>
        <begin position="107"/>
        <end position="129"/>
    </location>
</feature>
<dbReference type="PANTHER" id="PTHR10057:SF0">
    <property type="entry name" value="TRANSLOCATOR PROTEIN"/>
    <property type="match status" value="1"/>
</dbReference>
<comment type="caution">
    <text evidence="7">The sequence shown here is derived from an EMBL/GenBank/DDBJ whole genome shotgun (WGS) entry which is preliminary data.</text>
</comment>
<dbReference type="FunFam" id="1.20.1260.100:FF:000001">
    <property type="entry name" value="translocator protein 2"/>
    <property type="match status" value="1"/>
</dbReference>
<evidence type="ECO:0000256" key="4">
    <source>
        <dbReference type="ARBA" id="ARBA00022989"/>
    </source>
</evidence>
<gene>
    <name evidence="7" type="ORF">UU16_C0001G0021</name>
</gene>
<dbReference type="CDD" id="cd15904">
    <property type="entry name" value="TSPO_MBR"/>
    <property type="match status" value="1"/>
</dbReference>
<comment type="subcellular location">
    <subcellularLocation>
        <location evidence="1">Membrane</location>
        <topology evidence="1">Multi-pass membrane protein</topology>
    </subcellularLocation>
</comment>
<dbReference type="PIRSF" id="PIRSF005859">
    <property type="entry name" value="PBR"/>
    <property type="match status" value="1"/>
</dbReference>
<feature type="transmembrane region" description="Helical" evidence="6">
    <location>
        <begin position="77"/>
        <end position="95"/>
    </location>
</feature>
<accession>A0A0G0VQZ9</accession>
<keyword evidence="4 6" id="KW-1133">Transmembrane helix</keyword>
<dbReference type="Proteomes" id="UP000034013">
    <property type="component" value="Unassembled WGS sequence"/>
</dbReference>
<evidence type="ECO:0000256" key="1">
    <source>
        <dbReference type="ARBA" id="ARBA00004141"/>
    </source>
</evidence>
<evidence type="ECO:0000256" key="5">
    <source>
        <dbReference type="ARBA" id="ARBA00023136"/>
    </source>
</evidence>
<dbReference type="GO" id="GO:0033013">
    <property type="term" value="P:tetrapyrrole metabolic process"/>
    <property type="evidence" value="ECO:0007669"/>
    <property type="project" value="UniProtKB-ARBA"/>
</dbReference>
<dbReference type="GO" id="GO:0016020">
    <property type="term" value="C:membrane"/>
    <property type="evidence" value="ECO:0007669"/>
    <property type="project" value="UniProtKB-SubCell"/>
</dbReference>
<dbReference type="AlphaFoldDB" id="A0A0G0VQZ9"/>
<evidence type="ECO:0000313" key="7">
    <source>
        <dbReference type="EMBL" id="KKR74370.1"/>
    </source>
</evidence>
<evidence type="ECO:0000256" key="3">
    <source>
        <dbReference type="ARBA" id="ARBA00022692"/>
    </source>
</evidence>
<organism evidence="7 8">
    <name type="scientific">Candidatus Woesebacteria bacterium GW2011_GWA2_40_7</name>
    <dbReference type="NCBI Taxonomy" id="1618562"/>
    <lineage>
        <taxon>Bacteria</taxon>
        <taxon>Candidatus Woeseibacteriota</taxon>
    </lineage>
</organism>
<keyword evidence="3 6" id="KW-0812">Transmembrane</keyword>
<dbReference type="PANTHER" id="PTHR10057">
    <property type="entry name" value="PERIPHERAL-TYPE BENZODIAZEPINE RECEPTOR"/>
    <property type="match status" value="1"/>
</dbReference>
<feature type="transmembrane region" description="Helical" evidence="6">
    <location>
        <begin position="20"/>
        <end position="41"/>
    </location>
</feature>
<comment type="similarity">
    <text evidence="2">Belongs to the TspO/BZRP family.</text>
</comment>
<evidence type="ECO:0000313" key="8">
    <source>
        <dbReference type="Proteomes" id="UP000034013"/>
    </source>
</evidence>
<sequence>MMDLSWYNTLNKPFFTPPSWLFGPAWTVLYILMGVSAYLVWKKGFKKKQIKEALKIFAIQFVLNLSWSPIFFGAKQIFLALIVIIIMWIIIFKTIKVFAKIDKTASYLLYPYILWVSFATILNFSVWLLNK</sequence>
<dbReference type="InterPro" id="IPR004307">
    <property type="entry name" value="TspO_MBR"/>
</dbReference>
<evidence type="ECO:0000256" key="6">
    <source>
        <dbReference type="SAM" id="Phobius"/>
    </source>
</evidence>
<dbReference type="Gene3D" id="1.20.1260.100">
    <property type="entry name" value="TspO/MBR protein"/>
    <property type="match status" value="1"/>
</dbReference>
<proteinExistence type="inferred from homology"/>
<name>A0A0G0VQZ9_9BACT</name>
<reference evidence="7 8" key="1">
    <citation type="journal article" date="2015" name="Nature">
        <title>rRNA introns, odd ribosomes, and small enigmatic genomes across a large radiation of phyla.</title>
        <authorList>
            <person name="Brown C.T."/>
            <person name="Hug L.A."/>
            <person name="Thomas B.C."/>
            <person name="Sharon I."/>
            <person name="Castelle C.J."/>
            <person name="Singh A."/>
            <person name="Wilkins M.J."/>
            <person name="Williams K.H."/>
            <person name="Banfield J.F."/>
        </authorList>
    </citation>
    <scope>NUCLEOTIDE SEQUENCE [LARGE SCALE GENOMIC DNA]</scope>
</reference>
<protein>
    <submittedName>
        <fullName evidence="7">Tryptophan-rich sensory protein</fullName>
    </submittedName>
</protein>
<dbReference type="Pfam" id="PF03073">
    <property type="entry name" value="TspO_MBR"/>
    <property type="match status" value="1"/>
</dbReference>
<dbReference type="EMBL" id="LBZO01000001">
    <property type="protein sequence ID" value="KKR74370.1"/>
    <property type="molecule type" value="Genomic_DNA"/>
</dbReference>
<keyword evidence="5 6" id="KW-0472">Membrane</keyword>
<dbReference type="InterPro" id="IPR038330">
    <property type="entry name" value="TspO/MBR-related_sf"/>
</dbReference>